<dbReference type="OrthoDB" id="194358at2759"/>
<accession>D7FYF2</accession>
<dbReference type="InterPro" id="IPR036770">
    <property type="entry name" value="Ankyrin_rpt-contain_sf"/>
</dbReference>
<evidence type="ECO:0000313" key="6">
    <source>
        <dbReference type="Proteomes" id="UP000002630"/>
    </source>
</evidence>
<feature type="repeat" description="ANK" evidence="3">
    <location>
        <begin position="201"/>
        <end position="240"/>
    </location>
</feature>
<evidence type="ECO:0000256" key="4">
    <source>
        <dbReference type="SAM" id="MobiDB-lite"/>
    </source>
</evidence>
<feature type="repeat" description="ANK" evidence="3">
    <location>
        <begin position="133"/>
        <end position="165"/>
    </location>
</feature>
<dbReference type="PRINTS" id="PR01415">
    <property type="entry name" value="ANKYRIN"/>
</dbReference>
<evidence type="ECO:0000256" key="2">
    <source>
        <dbReference type="ARBA" id="ARBA00023043"/>
    </source>
</evidence>
<feature type="repeat" description="ANK" evidence="3">
    <location>
        <begin position="99"/>
        <end position="131"/>
    </location>
</feature>
<name>D7FYF2_ECTSI</name>
<evidence type="ECO:0000256" key="1">
    <source>
        <dbReference type="ARBA" id="ARBA00022737"/>
    </source>
</evidence>
<proteinExistence type="predicted"/>
<feature type="compositionally biased region" description="Basic and acidic residues" evidence="4">
    <location>
        <begin position="1"/>
        <end position="13"/>
    </location>
</feature>
<dbReference type="PANTHER" id="PTHR24180:SF45">
    <property type="entry name" value="POLY [ADP-RIBOSE] POLYMERASE TANKYRASE"/>
    <property type="match status" value="1"/>
</dbReference>
<dbReference type="SMART" id="SM00248">
    <property type="entry name" value="ANK"/>
    <property type="match status" value="6"/>
</dbReference>
<evidence type="ECO:0000313" key="5">
    <source>
        <dbReference type="EMBL" id="CBJ32494.1"/>
    </source>
</evidence>
<dbReference type="InParanoid" id="D7FYF2"/>
<protein>
    <submittedName>
        <fullName evidence="5">Ankyrin repeat protein</fullName>
    </submittedName>
</protein>
<feature type="repeat" description="ANK" evidence="3">
    <location>
        <begin position="167"/>
        <end position="200"/>
    </location>
</feature>
<feature type="region of interest" description="Disordered" evidence="4">
    <location>
        <begin position="346"/>
        <end position="387"/>
    </location>
</feature>
<dbReference type="PROSITE" id="PS50297">
    <property type="entry name" value="ANK_REP_REGION"/>
    <property type="match status" value="3"/>
</dbReference>
<organism evidence="5 6">
    <name type="scientific">Ectocarpus siliculosus</name>
    <name type="common">Brown alga</name>
    <name type="synonym">Conferva siliculosa</name>
    <dbReference type="NCBI Taxonomy" id="2880"/>
    <lineage>
        <taxon>Eukaryota</taxon>
        <taxon>Sar</taxon>
        <taxon>Stramenopiles</taxon>
        <taxon>Ochrophyta</taxon>
        <taxon>PX clade</taxon>
        <taxon>Phaeophyceae</taxon>
        <taxon>Ectocarpales</taxon>
        <taxon>Ectocarpaceae</taxon>
        <taxon>Ectocarpus</taxon>
    </lineage>
</organism>
<reference evidence="5 6" key="1">
    <citation type="journal article" date="2010" name="Nature">
        <title>The Ectocarpus genome and the independent evolution of multicellularity in brown algae.</title>
        <authorList>
            <person name="Cock J.M."/>
            <person name="Sterck L."/>
            <person name="Rouze P."/>
            <person name="Scornet D."/>
            <person name="Allen A.E."/>
            <person name="Amoutzias G."/>
            <person name="Anthouard V."/>
            <person name="Artiguenave F."/>
            <person name="Aury J.M."/>
            <person name="Badger J.H."/>
            <person name="Beszteri B."/>
            <person name="Billiau K."/>
            <person name="Bonnet E."/>
            <person name="Bothwell J.H."/>
            <person name="Bowler C."/>
            <person name="Boyen C."/>
            <person name="Brownlee C."/>
            <person name="Carrano C.J."/>
            <person name="Charrier B."/>
            <person name="Cho G.Y."/>
            <person name="Coelho S.M."/>
            <person name="Collen J."/>
            <person name="Corre E."/>
            <person name="Da Silva C."/>
            <person name="Delage L."/>
            <person name="Delaroque N."/>
            <person name="Dittami S.M."/>
            <person name="Doulbeau S."/>
            <person name="Elias M."/>
            <person name="Farnham G."/>
            <person name="Gachon C.M."/>
            <person name="Gschloessl B."/>
            <person name="Heesch S."/>
            <person name="Jabbari K."/>
            <person name="Jubin C."/>
            <person name="Kawai H."/>
            <person name="Kimura K."/>
            <person name="Kloareg B."/>
            <person name="Kupper F.C."/>
            <person name="Lang D."/>
            <person name="Le Bail A."/>
            <person name="Leblanc C."/>
            <person name="Lerouge P."/>
            <person name="Lohr M."/>
            <person name="Lopez P.J."/>
            <person name="Martens C."/>
            <person name="Maumus F."/>
            <person name="Michel G."/>
            <person name="Miranda-Saavedra D."/>
            <person name="Morales J."/>
            <person name="Moreau H."/>
            <person name="Motomura T."/>
            <person name="Nagasato C."/>
            <person name="Napoli C.A."/>
            <person name="Nelson D.R."/>
            <person name="Nyvall-Collen P."/>
            <person name="Peters A.F."/>
            <person name="Pommier C."/>
            <person name="Potin P."/>
            <person name="Poulain J."/>
            <person name="Quesneville H."/>
            <person name="Read B."/>
            <person name="Rensing S.A."/>
            <person name="Ritter A."/>
            <person name="Rousvoal S."/>
            <person name="Samanta M."/>
            <person name="Samson G."/>
            <person name="Schroeder D.C."/>
            <person name="Segurens B."/>
            <person name="Strittmatter M."/>
            <person name="Tonon T."/>
            <person name="Tregear J.W."/>
            <person name="Valentin K."/>
            <person name="von Dassow P."/>
            <person name="Yamagishi T."/>
            <person name="Van de Peer Y."/>
            <person name="Wincker P."/>
        </authorList>
    </citation>
    <scope>NUCLEOTIDE SEQUENCE [LARGE SCALE GENOMIC DNA]</scope>
    <source>
        <strain evidence="6">Ec32 / CCAP1310/4</strain>
    </source>
</reference>
<keyword evidence="1" id="KW-0677">Repeat</keyword>
<dbReference type="PROSITE" id="PS50088">
    <property type="entry name" value="ANK_REPEAT"/>
    <property type="match status" value="5"/>
</dbReference>
<feature type="compositionally biased region" description="Basic and acidic residues" evidence="4">
    <location>
        <begin position="350"/>
        <end position="363"/>
    </location>
</feature>
<sequence length="449" mass="47723">MSPLAGKREHATRESVFPGEGPNFKDVREDGQCEPLFEAVSDGQEQIVADLLAAGACPNARFGGEEGYAPLHVASSRGQEGILTTLLAFGAHRDALDNRGARPLHHAIAEDRVAATETLLAAGALSATADDSSSFRPLVLAACKGSIDIINILLKHGVDVNSRDDVVGATALHAAANWSSGSGAVHALIDAGAEINVQRKDGGSPLHYAAASRASPPSSSPFETILALLERGASVNQVHSGTAQTPLLLACQHRPRGLGSVVDLLLRWGGDEKVVGGDGRTASELLELDQHHHATENEHHQCHLEQDDEIERARSLLSRAKEDRAWRRRCLPVMLRARQQRVCTAPNGDIEARRRGGRDHADLEAGQTEGSESIGVGGAPGAANEIEDSNGTATADLVDNSGVEGESQRLACVSGSDNRLDETERWTRVVDKLVRLTAEDVFRTIVGFL</sequence>
<dbReference type="EMBL" id="FN649760">
    <property type="protein sequence ID" value="CBJ32494.1"/>
    <property type="molecule type" value="Genomic_DNA"/>
</dbReference>
<dbReference type="SUPFAM" id="SSF48403">
    <property type="entry name" value="Ankyrin repeat"/>
    <property type="match status" value="1"/>
</dbReference>
<feature type="repeat" description="ANK" evidence="3">
    <location>
        <begin position="66"/>
        <end position="98"/>
    </location>
</feature>
<keyword evidence="2 3" id="KW-0040">ANK repeat</keyword>
<dbReference type="eggNOG" id="KOG4177">
    <property type="taxonomic scope" value="Eukaryota"/>
</dbReference>
<evidence type="ECO:0000256" key="3">
    <source>
        <dbReference type="PROSITE-ProRule" id="PRU00023"/>
    </source>
</evidence>
<dbReference type="InterPro" id="IPR002110">
    <property type="entry name" value="Ankyrin_rpt"/>
</dbReference>
<feature type="region of interest" description="Disordered" evidence="4">
    <location>
        <begin position="1"/>
        <end position="28"/>
    </location>
</feature>
<dbReference type="InterPro" id="IPR051637">
    <property type="entry name" value="Ank_repeat_dom-contain_49"/>
</dbReference>
<dbReference type="Pfam" id="PF12796">
    <property type="entry name" value="Ank_2"/>
    <property type="match status" value="2"/>
</dbReference>
<gene>
    <name evidence="5" type="ORF">Esi_0342_0035</name>
</gene>
<dbReference type="Proteomes" id="UP000002630">
    <property type="component" value="Unassembled WGS sequence"/>
</dbReference>
<dbReference type="AlphaFoldDB" id="D7FYF2"/>
<dbReference type="STRING" id="2880.D7FYF2"/>
<keyword evidence="6" id="KW-1185">Reference proteome</keyword>
<dbReference type="PANTHER" id="PTHR24180">
    <property type="entry name" value="CYCLIN-DEPENDENT KINASE INHIBITOR 2C-RELATED"/>
    <property type="match status" value="1"/>
</dbReference>
<dbReference type="Gene3D" id="1.25.40.20">
    <property type="entry name" value="Ankyrin repeat-containing domain"/>
    <property type="match status" value="1"/>
</dbReference>